<keyword evidence="1" id="KW-1133">Transmembrane helix</keyword>
<feature type="transmembrane region" description="Helical" evidence="1">
    <location>
        <begin position="137"/>
        <end position="159"/>
    </location>
</feature>
<protein>
    <submittedName>
        <fullName evidence="2">TIGR01906 family membrane protein</fullName>
    </submittedName>
</protein>
<dbReference type="Proteomes" id="UP001321786">
    <property type="component" value="Chromosome"/>
</dbReference>
<evidence type="ECO:0000256" key="1">
    <source>
        <dbReference type="SAM" id="Phobius"/>
    </source>
</evidence>
<feature type="transmembrane region" description="Helical" evidence="1">
    <location>
        <begin position="199"/>
        <end position="222"/>
    </location>
</feature>
<keyword evidence="1" id="KW-0472">Membrane</keyword>
<dbReference type="KEGG" id="hprf:HLPR_05510"/>
<keyword evidence="3" id="KW-1185">Reference proteome</keyword>
<organism evidence="2 3">
    <name type="scientific">Helicovermis profundi</name>
    <dbReference type="NCBI Taxonomy" id="3065157"/>
    <lineage>
        <taxon>Bacteria</taxon>
        <taxon>Bacillati</taxon>
        <taxon>Bacillota</taxon>
        <taxon>Clostridia</taxon>
        <taxon>Helicovermis</taxon>
    </lineage>
</organism>
<feature type="transmembrane region" description="Helical" evidence="1">
    <location>
        <begin position="112"/>
        <end position="130"/>
    </location>
</feature>
<dbReference type="RefSeq" id="WP_338536552.1">
    <property type="nucleotide sequence ID" value="NZ_AP028654.1"/>
</dbReference>
<name>A0AAU9ET40_9FIRM</name>
<dbReference type="AlphaFoldDB" id="A0AAU9ET40"/>
<sequence>MSKTIKTIGMIIIGILLSISILVFSVDHYTFSSNYYVNKFVEFSVKDLSGLTDDGIVKAADKLTKYLKYKNESLDLKLNISGKIREVFNEKEKSHMVDVKNIFRNLNKFKDVSIGIIFLYLVLGLKYDFLRKKDIKNIFIVSFIFMLTIFIGLFILVNIDFTKYFIKFHQMFFSNKLWILDPSKDVLIQLLPEQFFIDITVKILELYGIITTTLTALVYLIYRHKFTS</sequence>
<dbReference type="NCBIfam" id="TIGR01906">
    <property type="entry name" value="integ_TIGR01906"/>
    <property type="match status" value="1"/>
</dbReference>
<accession>A0AAU9ET40</accession>
<dbReference type="InterPro" id="IPR010178">
    <property type="entry name" value="Lit"/>
</dbReference>
<proteinExistence type="predicted"/>
<evidence type="ECO:0000313" key="2">
    <source>
        <dbReference type="EMBL" id="BEP28220.1"/>
    </source>
</evidence>
<reference evidence="2 3" key="1">
    <citation type="submission" date="2023-08" db="EMBL/GenBank/DDBJ databases">
        <title>Helicovermis profunda gen. nov., sp. nov., a novel mesophilic, fermentative bacterium within the Bacillota from a deep-sea hydrothermal vent chimney.</title>
        <authorList>
            <person name="Miyazaki U."/>
            <person name="Mizutani D."/>
            <person name="Hashimoto Y."/>
            <person name="Tame A."/>
            <person name="Sawayama S."/>
            <person name="Miyazaki J."/>
            <person name="Takai K."/>
            <person name="Nakagawa S."/>
        </authorList>
    </citation>
    <scope>NUCLEOTIDE SEQUENCE [LARGE SCALE GENOMIC DNA]</scope>
    <source>
        <strain evidence="2 3">S502</strain>
    </source>
</reference>
<dbReference type="Pfam" id="PF07314">
    <property type="entry name" value="Lit"/>
    <property type="match status" value="1"/>
</dbReference>
<feature type="transmembrane region" description="Helical" evidence="1">
    <location>
        <begin position="7"/>
        <end position="26"/>
    </location>
</feature>
<keyword evidence="1" id="KW-0812">Transmembrane</keyword>
<dbReference type="EMBL" id="AP028654">
    <property type="protein sequence ID" value="BEP28220.1"/>
    <property type="molecule type" value="Genomic_DNA"/>
</dbReference>
<gene>
    <name evidence="2" type="ORF">HLPR_05510</name>
</gene>
<evidence type="ECO:0000313" key="3">
    <source>
        <dbReference type="Proteomes" id="UP001321786"/>
    </source>
</evidence>